<accession>A0A0B4XA11</accession>
<evidence type="ECO:0000313" key="7">
    <source>
        <dbReference type="EMBL" id="AJD43387.1"/>
    </source>
</evidence>
<reference evidence="7 8" key="1">
    <citation type="submission" date="2013-11" db="EMBL/GenBank/DDBJ databases">
        <title>Complete genome sequence of Rhizobium gallicum bv. gallicum R602.</title>
        <authorList>
            <person name="Bustos P."/>
            <person name="Santamaria R.I."/>
            <person name="Lozano L."/>
            <person name="Acosta J.L."/>
            <person name="Ormeno-Orrillo E."/>
            <person name="Rogel M.A."/>
            <person name="Romero D."/>
            <person name="Cevallos M.A."/>
            <person name="Martinez-Romero E."/>
            <person name="Gonzalez V."/>
        </authorList>
    </citation>
    <scope>NUCLEOTIDE SEQUENCE [LARGE SCALE GENOMIC DNA]</scope>
    <source>
        <strain evidence="7 8">R602</strain>
        <plasmid evidence="7 8">pRgalR602a</plasmid>
    </source>
</reference>
<feature type="transmembrane region" description="Helical" evidence="6">
    <location>
        <begin position="255"/>
        <end position="277"/>
    </location>
</feature>
<dbReference type="InterPro" id="IPR043428">
    <property type="entry name" value="LivM-like"/>
</dbReference>
<feature type="transmembrane region" description="Helical" evidence="6">
    <location>
        <begin position="94"/>
        <end position="113"/>
    </location>
</feature>
<evidence type="ECO:0000256" key="2">
    <source>
        <dbReference type="ARBA" id="ARBA00022475"/>
    </source>
</evidence>
<dbReference type="AlphaFoldDB" id="A0A0B4XA11"/>
<name>A0A0B4XA11_9HYPH</name>
<dbReference type="Pfam" id="PF02653">
    <property type="entry name" value="BPD_transp_2"/>
    <property type="match status" value="1"/>
</dbReference>
<dbReference type="RefSeq" id="WP_082046615.1">
    <property type="nucleotide sequence ID" value="NZ_CP006878.1"/>
</dbReference>
<keyword evidence="2" id="KW-1003">Cell membrane</keyword>
<evidence type="ECO:0000256" key="6">
    <source>
        <dbReference type="SAM" id="Phobius"/>
    </source>
</evidence>
<feature type="transmembrane region" description="Helical" evidence="6">
    <location>
        <begin position="119"/>
        <end position="137"/>
    </location>
</feature>
<keyword evidence="5 6" id="KW-0472">Membrane</keyword>
<evidence type="ECO:0000256" key="3">
    <source>
        <dbReference type="ARBA" id="ARBA00022692"/>
    </source>
</evidence>
<feature type="transmembrane region" description="Helical" evidence="6">
    <location>
        <begin position="218"/>
        <end position="243"/>
    </location>
</feature>
<keyword evidence="7" id="KW-0614">Plasmid</keyword>
<feature type="transmembrane region" description="Helical" evidence="6">
    <location>
        <begin position="60"/>
        <end position="82"/>
    </location>
</feature>
<organism evidence="7 8">
    <name type="scientific">Rhizobium gallicum bv. gallicum R602sp</name>
    <dbReference type="NCBI Taxonomy" id="1041138"/>
    <lineage>
        <taxon>Bacteria</taxon>
        <taxon>Pseudomonadati</taxon>
        <taxon>Pseudomonadota</taxon>
        <taxon>Alphaproteobacteria</taxon>
        <taxon>Hyphomicrobiales</taxon>
        <taxon>Rhizobiaceae</taxon>
        <taxon>Rhizobium/Agrobacterium group</taxon>
        <taxon>Rhizobium</taxon>
    </lineage>
</organism>
<dbReference type="PANTHER" id="PTHR30482:SF17">
    <property type="entry name" value="ABC TRANSPORTER ATP-BINDING PROTEIN"/>
    <property type="match status" value="1"/>
</dbReference>
<dbReference type="InterPro" id="IPR001851">
    <property type="entry name" value="ABC_transp_permease"/>
</dbReference>
<keyword evidence="4 6" id="KW-1133">Transmembrane helix</keyword>
<protein>
    <submittedName>
        <fullName evidence="7">Branched-chain amino acid ABC transporter permease protein</fullName>
    </submittedName>
</protein>
<sequence>MNGTTMSSPAAARGFARPTCFLFLVAVAAILLIAPLVTYPLFLIKILCFVLFAAAFNLALGYAGLLSFGHAAFFGGGAYIAAHAARVWHLPFELAVLSGTAFAAVLGLVFGALSIRRHGIYFAMITLALAQLVYFMAVQMPFTGGEDGIQAVPRGNLLGMIDLRNITAMYYTVLGGTVIGLVIIWRAVNSPFGHTLSAIRENETRVTSLGLKPDRYKLIAFTLSAALSGLAGSMKAIAFQLASLVDVTWHMSGEVILMTLLGGMGTLIGPIVGSTLVVGLEHFLSTSGLPITFIIGLFFVICVMMFRRGVFGELKLFLERRSQRT</sequence>
<dbReference type="EMBL" id="CP006878">
    <property type="protein sequence ID" value="AJD43387.1"/>
    <property type="molecule type" value="Genomic_DNA"/>
</dbReference>
<dbReference type="CDD" id="cd06581">
    <property type="entry name" value="TM_PBP1_LivM_like"/>
    <property type="match status" value="1"/>
</dbReference>
<gene>
    <name evidence="7" type="ORF">RGR602_PA00040</name>
</gene>
<evidence type="ECO:0000256" key="1">
    <source>
        <dbReference type="ARBA" id="ARBA00004651"/>
    </source>
</evidence>
<feature type="transmembrane region" description="Helical" evidence="6">
    <location>
        <begin position="283"/>
        <end position="306"/>
    </location>
</feature>
<feature type="transmembrane region" description="Helical" evidence="6">
    <location>
        <begin position="21"/>
        <end position="54"/>
    </location>
</feature>
<geneLocation type="plasmid" evidence="7 8">
    <name>pRgalR602a</name>
</geneLocation>
<keyword evidence="8" id="KW-1185">Reference proteome</keyword>
<dbReference type="PANTHER" id="PTHR30482">
    <property type="entry name" value="HIGH-AFFINITY BRANCHED-CHAIN AMINO ACID TRANSPORT SYSTEM PERMEASE"/>
    <property type="match status" value="1"/>
</dbReference>
<evidence type="ECO:0000256" key="5">
    <source>
        <dbReference type="ARBA" id="ARBA00023136"/>
    </source>
</evidence>
<dbReference type="GO" id="GO:0005886">
    <property type="term" value="C:plasma membrane"/>
    <property type="evidence" value="ECO:0007669"/>
    <property type="project" value="UniProtKB-SubCell"/>
</dbReference>
<comment type="subcellular location">
    <subcellularLocation>
        <location evidence="1">Cell membrane</location>
        <topology evidence="1">Multi-pass membrane protein</topology>
    </subcellularLocation>
</comment>
<dbReference type="HOGENOM" id="CLU_031365_0_1_5"/>
<dbReference type="KEGG" id="rga:RGR602_PA00040"/>
<keyword evidence="3 6" id="KW-0812">Transmembrane</keyword>
<evidence type="ECO:0000256" key="4">
    <source>
        <dbReference type="ARBA" id="ARBA00022989"/>
    </source>
</evidence>
<evidence type="ECO:0000313" key="8">
    <source>
        <dbReference type="Proteomes" id="UP000031368"/>
    </source>
</evidence>
<feature type="transmembrane region" description="Helical" evidence="6">
    <location>
        <begin position="168"/>
        <end position="188"/>
    </location>
</feature>
<dbReference type="GO" id="GO:0015658">
    <property type="term" value="F:branched-chain amino acid transmembrane transporter activity"/>
    <property type="evidence" value="ECO:0007669"/>
    <property type="project" value="InterPro"/>
</dbReference>
<dbReference type="Proteomes" id="UP000031368">
    <property type="component" value="Plasmid pRgalR602a"/>
</dbReference>
<proteinExistence type="predicted"/>